<keyword evidence="3" id="KW-1185">Reference proteome</keyword>
<evidence type="ECO:0000313" key="2">
    <source>
        <dbReference type="EMBL" id="ORZ07625.1"/>
    </source>
</evidence>
<evidence type="ECO:0000256" key="1">
    <source>
        <dbReference type="SAM" id="MobiDB-lite"/>
    </source>
</evidence>
<reference evidence="2 3" key="1">
    <citation type="submission" date="2016-07" db="EMBL/GenBank/DDBJ databases">
        <title>Pervasive Adenine N6-methylation of Active Genes in Fungi.</title>
        <authorList>
            <consortium name="DOE Joint Genome Institute"/>
            <person name="Mondo S.J."/>
            <person name="Dannebaum R.O."/>
            <person name="Kuo R.C."/>
            <person name="Labutti K."/>
            <person name="Haridas S."/>
            <person name="Kuo A."/>
            <person name="Salamov A."/>
            <person name="Ahrendt S.R."/>
            <person name="Lipzen A."/>
            <person name="Sullivan W."/>
            <person name="Andreopoulos W.B."/>
            <person name="Clum A."/>
            <person name="Lindquist E."/>
            <person name="Daum C."/>
            <person name="Ramamoorthy G.K."/>
            <person name="Gryganskyi A."/>
            <person name="Culley D."/>
            <person name="Magnuson J.K."/>
            <person name="James T.Y."/>
            <person name="O'Malley M.A."/>
            <person name="Stajich J.E."/>
            <person name="Spatafora J.W."/>
            <person name="Visel A."/>
            <person name="Grigoriev I.V."/>
        </authorList>
    </citation>
    <scope>NUCLEOTIDE SEQUENCE [LARGE SCALE GENOMIC DNA]</scope>
    <source>
        <strain evidence="2 3">NRRL 1336</strain>
    </source>
</reference>
<protein>
    <submittedName>
        <fullName evidence="2">Uncharacterized protein</fullName>
    </submittedName>
</protein>
<feature type="compositionally biased region" description="Polar residues" evidence="1">
    <location>
        <begin position="246"/>
        <end position="268"/>
    </location>
</feature>
<dbReference type="AlphaFoldDB" id="A0A1X2I210"/>
<organism evidence="2 3">
    <name type="scientific">Absidia repens</name>
    <dbReference type="NCBI Taxonomy" id="90262"/>
    <lineage>
        <taxon>Eukaryota</taxon>
        <taxon>Fungi</taxon>
        <taxon>Fungi incertae sedis</taxon>
        <taxon>Mucoromycota</taxon>
        <taxon>Mucoromycotina</taxon>
        <taxon>Mucoromycetes</taxon>
        <taxon>Mucorales</taxon>
        <taxon>Cunninghamellaceae</taxon>
        <taxon>Absidia</taxon>
    </lineage>
</organism>
<gene>
    <name evidence="2" type="ORF">BCR42DRAFT_397167</name>
</gene>
<comment type="caution">
    <text evidence="2">The sequence shown here is derived from an EMBL/GenBank/DDBJ whole genome shotgun (WGS) entry which is preliminary data.</text>
</comment>
<feature type="compositionally biased region" description="Low complexity" evidence="1">
    <location>
        <begin position="151"/>
        <end position="186"/>
    </location>
</feature>
<dbReference type="Proteomes" id="UP000193560">
    <property type="component" value="Unassembled WGS sequence"/>
</dbReference>
<name>A0A1X2I210_9FUNG</name>
<sequence>MTDNHLFQLAQVISDLPRRSSPTLPPLDHRHDRRILPLRKNYAIDCTCEETQPRRGKNLPQHCLDSRAKKLNQADKEDYDFAIQWLQENAHAIYRDAASNQVVDLSNQTEVGLCKAHSSTLYRAKKRWEKETFTSTPASPSDYMDTNMDFTPSNSNSTNNHTATTSSALVATSKTSSTSSSSSSSTRIKTEMGGGLAPIKSEIGGGLAAKVKELSQHPPPPPTPQLPSDLNIIPSTSHKRKRIDQNGLSTKTQQLPSSGSAMLPHSSASTPFMPSDEPCIYFIRNLAITDTFTFRHLLDETDITGAPPPGKRIIIADPTSERIFPLSQAIRSVLPRPVSSHVEFCLGLTDKTSIDWSSCT</sequence>
<evidence type="ECO:0000313" key="3">
    <source>
        <dbReference type="Proteomes" id="UP000193560"/>
    </source>
</evidence>
<dbReference type="EMBL" id="MCGE01000034">
    <property type="protein sequence ID" value="ORZ07625.1"/>
    <property type="molecule type" value="Genomic_DNA"/>
</dbReference>
<feature type="region of interest" description="Disordered" evidence="1">
    <location>
        <begin position="212"/>
        <end position="268"/>
    </location>
</feature>
<accession>A0A1X2I210</accession>
<dbReference type="OrthoDB" id="2358153at2759"/>
<feature type="region of interest" description="Disordered" evidence="1">
    <location>
        <begin position="130"/>
        <end position="196"/>
    </location>
</feature>
<proteinExistence type="predicted"/>